<dbReference type="RefSeq" id="WP_248358470.1">
    <property type="nucleotide sequence ID" value="NZ_AP025591.1"/>
</dbReference>
<evidence type="ECO:0000256" key="8">
    <source>
        <dbReference type="ARBA" id="ARBA00023136"/>
    </source>
</evidence>
<reference evidence="12" key="1">
    <citation type="journal article" date="2022" name="Int. J. Syst. Evol. Microbiol.">
        <title>Anaeromyxobacter oryzae sp. nov., Anaeromyxobacter diazotrophicus sp. nov. and Anaeromyxobacter paludicola sp. nov., isolated from paddy soils.</title>
        <authorList>
            <person name="Itoh H."/>
            <person name="Xu Z."/>
            <person name="Mise K."/>
            <person name="Masuda Y."/>
            <person name="Ushijima N."/>
            <person name="Hayakawa C."/>
            <person name="Shiratori Y."/>
            <person name="Senoo K."/>
        </authorList>
    </citation>
    <scope>NUCLEOTIDE SEQUENCE [LARGE SCALE GENOMIC DNA]</scope>
    <source>
        <strain evidence="12">Red232</strain>
    </source>
</reference>
<dbReference type="InterPro" id="IPR013525">
    <property type="entry name" value="ABC2_TM"/>
</dbReference>
<dbReference type="PANTHER" id="PTHR30413:SF10">
    <property type="entry name" value="CAPSULE POLYSACCHARIDE EXPORT INNER-MEMBRANE PROTEIN CTRC"/>
    <property type="match status" value="1"/>
</dbReference>
<evidence type="ECO:0000313" key="12">
    <source>
        <dbReference type="Proteomes" id="UP001162891"/>
    </source>
</evidence>
<proteinExistence type="inferred from homology"/>
<evidence type="ECO:0000256" key="5">
    <source>
        <dbReference type="ARBA" id="ARBA00022692"/>
    </source>
</evidence>
<dbReference type="PANTHER" id="PTHR30413">
    <property type="entry name" value="INNER MEMBRANE TRANSPORT PERMEASE"/>
    <property type="match status" value="1"/>
</dbReference>
<feature type="transmembrane region" description="Helical" evidence="9">
    <location>
        <begin position="195"/>
        <end position="214"/>
    </location>
</feature>
<evidence type="ECO:0000256" key="9">
    <source>
        <dbReference type="RuleBase" id="RU361157"/>
    </source>
</evidence>
<sequence length="278" mass="29643">MGREGITLAVGTETRLVAPGPVAALWRARELLALLVARDLKARYKRSVLGMLWTLLGPLLQMAVYTLVFSAIVRVRVPAYALYVLSGLLPWGLVSSATLASTWALLGNQHLIRKVAAPQAVYPLSLVGGKALDLVLSLAPLALVAWIEGRPPSPSWLFLPVAVALAVAFTAGLSLAAASLTVFFRDLRHLAEIGFQVWFYLTPVLYPPSFLAALDPRLRAVLAANPAAPLLRCFQAPIHEGRLPAAGEIAAAAAAAALSLGAGLAAFVRAEDRHLHWF</sequence>
<dbReference type="PROSITE" id="PS51012">
    <property type="entry name" value="ABC_TM2"/>
    <property type="match status" value="1"/>
</dbReference>
<keyword evidence="8 9" id="KW-0472">Membrane</keyword>
<evidence type="ECO:0000256" key="2">
    <source>
        <dbReference type="ARBA" id="ARBA00007783"/>
    </source>
</evidence>
<evidence type="ECO:0000256" key="3">
    <source>
        <dbReference type="ARBA" id="ARBA00022448"/>
    </source>
</evidence>
<keyword evidence="7" id="KW-0625">Polysaccharide transport</keyword>
<name>A0ABM7WQG1_9BACT</name>
<evidence type="ECO:0000259" key="10">
    <source>
        <dbReference type="PROSITE" id="PS51012"/>
    </source>
</evidence>
<comment type="subcellular location">
    <subcellularLocation>
        <location evidence="1 9">Cell membrane</location>
        <topology evidence="1 9">Multi-pass membrane protein</topology>
    </subcellularLocation>
</comment>
<keyword evidence="7" id="KW-0762">Sugar transport</keyword>
<evidence type="ECO:0000256" key="4">
    <source>
        <dbReference type="ARBA" id="ARBA00022475"/>
    </source>
</evidence>
<evidence type="ECO:0000313" key="11">
    <source>
        <dbReference type="EMBL" id="BDG01708.1"/>
    </source>
</evidence>
<gene>
    <name evidence="11" type="ORF">AMOR_07040</name>
</gene>
<accession>A0ABM7WQG1</accession>
<comment type="similarity">
    <text evidence="2 9">Belongs to the ABC-2 integral membrane protein family.</text>
</comment>
<dbReference type="Proteomes" id="UP001162891">
    <property type="component" value="Chromosome"/>
</dbReference>
<evidence type="ECO:0000256" key="6">
    <source>
        <dbReference type="ARBA" id="ARBA00022989"/>
    </source>
</evidence>
<feature type="transmembrane region" description="Helical" evidence="9">
    <location>
        <begin position="159"/>
        <end position="183"/>
    </location>
</feature>
<feature type="transmembrane region" description="Helical" evidence="9">
    <location>
        <begin position="48"/>
        <end position="68"/>
    </location>
</feature>
<evidence type="ECO:0000256" key="7">
    <source>
        <dbReference type="ARBA" id="ARBA00023047"/>
    </source>
</evidence>
<keyword evidence="5 9" id="KW-0812">Transmembrane</keyword>
<feature type="transmembrane region" description="Helical" evidence="9">
    <location>
        <begin position="127"/>
        <end position="147"/>
    </location>
</feature>
<keyword evidence="4 9" id="KW-1003">Cell membrane</keyword>
<feature type="domain" description="ABC transmembrane type-2" evidence="10">
    <location>
        <begin position="49"/>
        <end position="270"/>
    </location>
</feature>
<dbReference type="EMBL" id="AP025591">
    <property type="protein sequence ID" value="BDG01708.1"/>
    <property type="molecule type" value="Genomic_DNA"/>
</dbReference>
<feature type="transmembrane region" description="Helical" evidence="9">
    <location>
        <begin position="249"/>
        <end position="268"/>
    </location>
</feature>
<protein>
    <recommendedName>
        <fullName evidence="9">Transport permease protein</fullName>
    </recommendedName>
</protein>
<feature type="transmembrane region" description="Helical" evidence="9">
    <location>
        <begin position="80"/>
        <end position="106"/>
    </location>
</feature>
<keyword evidence="6 9" id="KW-1133">Transmembrane helix</keyword>
<dbReference type="InterPro" id="IPR047817">
    <property type="entry name" value="ABC2_TM_bact-type"/>
</dbReference>
<keyword evidence="3 9" id="KW-0813">Transport</keyword>
<evidence type="ECO:0000256" key="1">
    <source>
        <dbReference type="ARBA" id="ARBA00004651"/>
    </source>
</evidence>
<dbReference type="Pfam" id="PF01061">
    <property type="entry name" value="ABC2_membrane"/>
    <property type="match status" value="1"/>
</dbReference>
<keyword evidence="12" id="KW-1185">Reference proteome</keyword>
<organism evidence="11 12">
    <name type="scientific">Anaeromyxobacter oryzae</name>
    <dbReference type="NCBI Taxonomy" id="2918170"/>
    <lineage>
        <taxon>Bacteria</taxon>
        <taxon>Pseudomonadati</taxon>
        <taxon>Myxococcota</taxon>
        <taxon>Myxococcia</taxon>
        <taxon>Myxococcales</taxon>
        <taxon>Cystobacterineae</taxon>
        <taxon>Anaeromyxobacteraceae</taxon>
        <taxon>Anaeromyxobacter</taxon>
    </lineage>
</organism>